<sequence length="210" mass="23944">MATAKASQDYCKTAREGYEDMLKPSEDYDRWREQKYLKLQSKVLARAVVDKDNRPLFDAALKGDWKIIRKILRDDPAAMMAKVMTIENESFTVLDIAIMATQDKLVDNLVKRFPLKNEDLKPERALFYAAKGGRIRMVKALVEKIKFEPKIIRGALECTADFAPTQKEVLWYLARCLTYAPSGGIMFSLITAGHLGRISYSLILSLIFLN</sequence>
<dbReference type="OrthoDB" id="1925304at2759"/>
<organism evidence="1 2">
    <name type="scientific">Corymbia citriodora subsp. variegata</name>
    <dbReference type="NCBI Taxonomy" id="360336"/>
    <lineage>
        <taxon>Eukaryota</taxon>
        <taxon>Viridiplantae</taxon>
        <taxon>Streptophyta</taxon>
        <taxon>Embryophyta</taxon>
        <taxon>Tracheophyta</taxon>
        <taxon>Spermatophyta</taxon>
        <taxon>Magnoliopsida</taxon>
        <taxon>eudicotyledons</taxon>
        <taxon>Gunneridae</taxon>
        <taxon>Pentapetalae</taxon>
        <taxon>rosids</taxon>
        <taxon>malvids</taxon>
        <taxon>Myrtales</taxon>
        <taxon>Myrtaceae</taxon>
        <taxon>Myrtoideae</taxon>
        <taxon>Eucalypteae</taxon>
        <taxon>Corymbia</taxon>
    </lineage>
</organism>
<dbReference type="AlphaFoldDB" id="A0A8T0CPW7"/>
<comment type="caution">
    <text evidence="1">The sequence shown here is derived from an EMBL/GenBank/DDBJ whole genome shotgun (WGS) entry which is preliminary data.</text>
</comment>
<accession>A0A8T0CPW7</accession>
<keyword evidence="2" id="KW-1185">Reference proteome</keyword>
<evidence type="ECO:0000313" key="2">
    <source>
        <dbReference type="Proteomes" id="UP000806378"/>
    </source>
</evidence>
<dbReference type="EMBL" id="MU089734">
    <property type="protein sequence ID" value="KAF7849623.1"/>
    <property type="molecule type" value="Genomic_DNA"/>
</dbReference>
<name>A0A8T0CPW7_CORYI</name>
<reference evidence="1" key="1">
    <citation type="submission" date="2020-05" db="EMBL/GenBank/DDBJ databases">
        <title>WGS assembly of Corymbia citriodora subspecies variegata.</title>
        <authorList>
            <person name="Barry K."/>
            <person name="Hundley H."/>
            <person name="Shu S."/>
            <person name="Jenkins J."/>
            <person name="Grimwood J."/>
            <person name="Baten A."/>
        </authorList>
    </citation>
    <scope>NUCLEOTIDE SEQUENCE</scope>
    <source>
        <strain evidence="1">CV2-018</strain>
    </source>
</reference>
<dbReference type="Gramene" id="rna-gnl|WGS:JABURB|Cocit.L0459.1">
    <property type="protein sequence ID" value="cds-KAF7849623.1"/>
    <property type="gene ID" value="gene-BT93_L0459"/>
</dbReference>
<dbReference type="Proteomes" id="UP000806378">
    <property type="component" value="Unassembled WGS sequence"/>
</dbReference>
<gene>
    <name evidence="1" type="ORF">BT93_L0459</name>
</gene>
<dbReference type="SUPFAM" id="SSF48403">
    <property type="entry name" value="Ankyrin repeat"/>
    <property type="match status" value="1"/>
</dbReference>
<dbReference type="InterPro" id="IPR036770">
    <property type="entry name" value="Ankyrin_rpt-contain_sf"/>
</dbReference>
<evidence type="ECO:0000313" key="1">
    <source>
        <dbReference type="EMBL" id="KAF7849623.1"/>
    </source>
</evidence>
<dbReference type="Gene3D" id="1.25.40.20">
    <property type="entry name" value="Ankyrin repeat-containing domain"/>
    <property type="match status" value="1"/>
</dbReference>
<proteinExistence type="predicted"/>
<protein>
    <submittedName>
        <fullName evidence="1">Uncharacterized protein</fullName>
    </submittedName>
</protein>